<dbReference type="Proteomes" id="UP001516400">
    <property type="component" value="Unassembled WGS sequence"/>
</dbReference>
<gene>
    <name evidence="1" type="ORF">HHI36_015596</name>
</gene>
<dbReference type="AlphaFoldDB" id="A0ABD2N6W7"/>
<evidence type="ECO:0000313" key="1">
    <source>
        <dbReference type="EMBL" id="KAL3274182.1"/>
    </source>
</evidence>
<sequence>MDCIRVNSNNSPHSCSIEAETLSLPVRDEIGRCRKEGKEESSCFATKPRVLKTDEYLSPTANREAILA</sequence>
<organism evidence="1 2">
    <name type="scientific">Cryptolaemus montrouzieri</name>
    <dbReference type="NCBI Taxonomy" id="559131"/>
    <lineage>
        <taxon>Eukaryota</taxon>
        <taxon>Metazoa</taxon>
        <taxon>Ecdysozoa</taxon>
        <taxon>Arthropoda</taxon>
        <taxon>Hexapoda</taxon>
        <taxon>Insecta</taxon>
        <taxon>Pterygota</taxon>
        <taxon>Neoptera</taxon>
        <taxon>Endopterygota</taxon>
        <taxon>Coleoptera</taxon>
        <taxon>Polyphaga</taxon>
        <taxon>Cucujiformia</taxon>
        <taxon>Coccinelloidea</taxon>
        <taxon>Coccinellidae</taxon>
        <taxon>Scymninae</taxon>
        <taxon>Scymnini</taxon>
        <taxon>Cryptolaemus</taxon>
    </lineage>
</organism>
<feature type="non-terminal residue" evidence="1">
    <location>
        <position position="68"/>
    </location>
</feature>
<proteinExistence type="predicted"/>
<reference evidence="1 2" key="1">
    <citation type="journal article" date="2021" name="BMC Biol.">
        <title>Horizontally acquired antibacterial genes associated with adaptive radiation of ladybird beetles.</title>
        <authorList>
            <person name="Li H.S."/>
            <person name="Tang X.F."/>
            <person name="Huang Y.H."/>
            <person name="Xu Z.Y."/>
            <person name="Chen M.L."/>
            <person name="Du X.Y."/>
            <person name="Qiu B.Y."/>
            <person name="Chen P.T."/>
            <person name="Zhang W."/>
            <person name="Slipinski A."/>
            <person name="Escalona H.E."/>
            <person name="Waterhouse R.M."/>
            <person name="Zwick A."/>
            <person name="Pang H."/>
        </authorList>
    </citation>
    <scope>NUCLEOTIDE SEQUENCE [LARGE SCALE GENOMIC DNA]</scope>
    <source>
        <strain evidence="1">SYSU2018</strain>
    </source>
</reference>
<evidence type="ECO:0000313" key="2">
    <source>
        <dbReference type="Proteomes" id="UP001516400"/>
    </source>
</evidence>
<comment type="caution">
    <text evidence="1">The sequence shown here is derived from an EMBL/GenBank/DDBJ whole genome shotgun (WGS) entry which is preliminary data.</text>
</comment>
<protein>
    <submittedName>
        <fullName evidence="1">Uncharacterized protein</fullName>
    </submittedName>
</protein>
<accession>A0ABD2N6W7</accession>
<dbReference type="EMBL" id="JABFTP020000062">
    <property type="protein sequence ID" value="KAL3274182.1"/>
    <property type="molecule type" value="Genomic_DNA"/>
</dbReference>
<name>A0ABD2N6W7_9CUCU</name>
<keyword evidence="2" id="KW-1185">Reference proteome</keyword>